<name>A0A5N6L8Y0_9ROSI</name>
<evidence type="ECO:0000313" key="2">
    <source>
        <dbReference type="EMBL" id="KAC8562497.1"/>
    </source>
</evidence>
<proteinExistence type="predicted"/>
<evidence type="ECO:0000313" key="3">
    <source>
        <dbReference type="Proteomes" id="UP000327013"/>
    </source>
</evidence>
<dbReference type="EMBL" id="VIBQ01001637">
    <property type="protein sequence ID" value="KAC8562497.1"/>
    <property type="molecule type" value="Genomic_DNA"/>
</dbReference>
<keyword evidence="3" id="KW-1185">Reference proteome</keyword>
<feature type="region of interest" description="Disordered" evidence="1">
    <location>
        <begin position="28"/>
        <end position="56"/>
    </location>
</feature>
<organism evidence="2 3">
    <name type="scientific">Carpinus fangiana</name>
    <dbReference type="NCBI Taxonomy" id="176857"/>
    <lineage>
        <taxon>Eukaryota</taxon>
        <taxon>Viridiplantae</taxon>
        <taxon>Streptophyta</taxon>
        <taxon>Embryophyta</taxon>
        <taxon>Tracheophyta</taxon>
        <taxon>Spermatophyta</taxon>
        <taxon>Magnoliopsida</taxon>
        <taxon>eudicotyledons</taxon>
        <taxon>Gunneridae</taxon>
        <taxon>Pentapetalae</taxon>
        <taxon>rosids</taxon>
        <taxon>fabids</taxon>
        <taxon>Fagales</taxon>
        <taxon>Betulaceae</taxon>
        <taxon>Carpinus</taxon>
    </lineage>
</organism>
<reference evidence="2 3" key="1">
    <citation type="submission" date="2019-06" db="EMBL/GenBank/DDBJ databases">
        <title>A chromosomal-level reference genome of Carpinus fangiana (Coryloideae, Betulaceae).</title>
        <authorList>
            <person name="Yang X."/>
            <person name="Wang Z."/>
            <person name="Zhang L."/>
            <person name="Hao G."/>
            <person name="Liu J."/>
            <person name="Yang Y."/>
        </authorList>
    </citation>
    <scope>NUCLEOTIDE SEQUENCE [LARGE SCALE GENOMIC DNA]</scope>
    <source>
        <strain evidence="2">Cfa_2016G</strain>
        <tissue evidence="2">Leaf</tissue>
    </source>
</reference>
<dbReference type="AlphaFoldDB" id="A0A5N6L8Y0"/>
<accession>A0A5N6L8Y0</accession>
<sequence>MAMRKSEGVIQHKSGILGLPEEIACGVADGRQEDAGAAGSPELQGRSEVQGRGRQS</sequence>
<dbReference type="Proteomes" id="UP000327013">
    <property type="component" value="Unassembled WGS sequence"/>
</dbReference>
<comment type="caution">
    <text evidence="2">The sequence shown here is derived from an EMBL/GenBank/DDBJ whole genome shotgun (WGS) entry which is preliminary data.</text>
</comment>
<gene>
    <name evidence="2" type="ORF">FH972_027267</name>
</gene>
<protein>
    <submittedName>
        <fullName evidence="2">Uncharacterized protein</fullName>
    </submittedName>
</protein>
<evidence type="ECO:0000256" key="1">
    <source>
        <dbReference type="SAM" id="MobiDB-lite"/>
    </source>
</evidence>